<dbReference type="PROSITE" id="PS50088">
    <property type="entry name" value="ANK_REPEAT"/>
    <property type="match status" value="3"/>
</dbReference>
<dbReference type="Gene3D" id="1.25.40.20">
    <property type="entry name" value="Ankyrin repeat-containing domain"/>
    <property type="match status" value="1"/>
</dbReference>
<evidence type="ECO:0000313" key="10">
    <source>
        <dbReference type="EMBL" id="OMJ69968.1"/>
    </source>
</evidence>
<evidence type="ECO:0000313" key="11">
    <source>
        <dbReference type="Proteomes" id="UP000187209"/>
    </source>
</evidence>
<name>A0A1R2AZN3_9CILI</name>
<evidence type="ECO:0000256" key="7">
    <source>
        <dbReference type="PROSITE-ProRule" id="PRU00023"/>
    </source>
</evidence>
<dbReference type="OrthoDB" id="163438at2759"/>
<dbReference type="InterPro" id="IPR036770">
    <property type="entry name" value="Ankyrin_rpt-contain_sf"/>
</dbReference>
<comment type="catalytic activity">
    <reaction evidence="8">
        <text>L-cysteinyl-[protein] + hexadecanoyl-CoA = S-hexadecanoyl-L-cysteinyl-[protein] + CoA</text>
        <dbReference type="Rhea" id="RHEA:36683"/>
        <dbReference type="Rhea" id="RHEA-COMP:10131"/>
        <dbReference type="Rhea" id="RHEA-COMP:11032"/>
        <dbReference type="ChEBI" id="CHEBI:29950"/>
        <dbReference type="ChEBI" id="CHEBI:57287"/>
        <dbReference type="ChEBI" id="CHEBI:57379"/>
        <dbReference type="ChEBI" id="CHEBI:74151"/>
        <dbReference type="EC" id="2.3.1.225"/>
    </reaction>
</comment>
<keyword evidence="11" id="KW-1185">Reference proteome</keyword>
<dbReference type="InterPro" id="IPR002110">
    <property type="entry name" value="Ankyrin_rpt"/>
</dbReference>
<keyword evidence="6 8" id="KW-0472">Membrane</keyword>
<comment type="similarity">
    <text evidence="8">Belongs to the DHHC palmitoyltransferase family.</text>
</comment>
<comment type="caution">
    <text evidence="10">The sequence shown here is derived from an EMBL/GenBank/DDBJ whole genome shotgun (WGS) entry which is preliminary data.</text>
</comment>
<dbReference type="Pfam" id="PF00023">
    <property type="entry name" value="Ank"/>
    <property type="match status" value="1"/>
</dbReference>
<evidence type="ECO:0000259" key="9">
    <source>
        <dbReference type="Pfam" id="PF01529"/>
    </source>
</evidence>
<keyword evidence="8" id="KW-0808">Transferase</keyword>
<organism evidence="10 11">
    <name type="scientific">Stentor coeruleus</name>
    <dbReference type="NCBI Taxonomy" id="5963"/>
    <lineage>
        <taxon>Eukaryota</taxon>
        <taxon>Sar</taxon>
        <taxon>Alveolata</taxon>
        <taxon>Ciliophora</taxon>
        <taxon>Postciliodesmatophora</taxon>
        <taxon>Heterotrichea</taxon>
        <taxon>Heterotrichida</taxon>
        <taxon>Stentoridae</taxon>
        <taxon>Stentor</taxon>
    </lineage>
</organism>
<dbReference type="AlphaFoldDB" id="A0A1R2AZN3"/>
<evidence type="ECO:0000256" key="2">
    <source>
        <dbReference type="ARBA" id="ARBA00022692"/>
    </source>
</evidence>
<protein>
    <recommendedName>
        <fullName evidence="8">Palmitoyltransferase</fullName>
        <ecNumber evidence="8">2.3.1.225</ecNumber>
    </recommendedName>
</protein>
<dbReference type="Pfam" id="PF12796">
    <property type="entry name" value="Ank_2"/>
    <property type="match status" value="1"/>
</dbReference>
<evidence type="ECO:0000256" key="3">
    <source>
        <dbReference type="ARBA" id="ARBA00022737"/>
    </source>
</evidence>
<evidence type="ECO:0000256" key="4">
    <source>
        <dbReference type="ARBA" id="ARBA00022989"/>
    </source>
</evidence>
<dbReference type="EC" id="2.3.1.225" evidence="8"/>
<gene>
    <name evidence="10" type="ORF">SteCoe_32165</name>
</gene>
<dbReference type="GO" id="GO:0019706">
    <property type="term" value="F:protein-cysteine S-palmitoyltransferase activity"/>
    <property type="evidence" value="ECO:0007669"/>
    <property type="project" value="UniProtKB-EC"/>
</dbReference>
<evidence type="ECO:0000256" key="6">
    <source>
        <dbReference type="ARBA" id="ARBA00023136"/>
    </source>
</evidence>
<dbReference type="InterPro" id="IPR001594">
    <property type="entry name" value="Palmitoyltrfase_DHHC"/>
</dbReference>
<dbReference type="PROSITE" id="PS50216">
    <property type="entry name" value="DHHC"/>
    <property type="match status" value="1"/>
</dbReference>
<feature type="repeat" description="ANK" evidence="7">
    <location>
        <begin position="79"/>
        <end position="111"/>
    </location>
</feature>
<dbReference type="Pfam" id="PF01529">
    <property type="entry name" value="DHHC"/>
    <property type="match status" value="1"/>
</dbReference>
<comment type="domain">
    <text evidence="8">The DHHC domain is required for palmitoyltransferase activity.</text>
</comment>
<evidence type="ECO:0000256" key="1">
    <source>
        <dbReference type="ARBA" id="ARBA00004141"/>
    </source>
</evidence>
<evidence type="ECO:0000256" key="8">
    <source>
        <dbReference type="RuleBase" id="RU079119"/>
    </source>
</evidence>
<feature type="transmembrane region" description="Helical" evidence="8">
    <location>
        <begin position="253"/>
        <end position="270"/>
    </location>
</feature>
<feature type="domain" description="Palmitoyltransferase DHHC" evidence="9">
    <location>
        <begin position="324"/>
        <end position="450"/>
    </location>
</feature>
<proteinExistence type="inferred from homology"/>
<feature type="repeat" description="ANK" evidence="7">
    <location>
        <begin position="145"/>
        <end position="177"/>
    </location>
</feature>
<dbReference type="SMART" id="SM00248">
    <property type="entry name" value="ANK"/>
    <property type="match status" value="5"/>
</dbReference>
<evidence type="ECO:0000256" key="5">
    <source>
        <dbReference type="ARBA" id="ARBA00023043"/>
    </source>
</evidence>
<feature type="repeat" description="ANK" evidence="7">
    <location>
        <begin position="178"/>
        <end position="210"/>
    </location>
</feature>
<keyword evidence="2 8" id="KW-0812">Transmembrane</keyword>
<keyword evidence="8" id="KW-0012">Acyltransferase</keyword>
<dbReference type="Proteomes" id="UP000187209">
    <property type="component" value="Unassembled WGS sequence"/>
</dbReference>
<keyword evidence="3" id="KW-0677">Repeat</keyword>
<sequence length="499" mass="56344">MENSIVDCIIEGKFDELVKCISLYNERIYKIKDSFDNTLIHQACSNGRADILDYILKYEKSAGSTSTELINWVNQQNNEGYTGLHLAVSKGNYVLVKILTLAGCNIKSKTPLGLDPVHLAAQSDSPNLLAYFHELGLSVENSDSKGGTPLHWASYLGSFYSTSLLCALKVNLNIQDSDGETPLHLAVIAGNSRIGRLLLLKGANKNFKDQKGRTPLDIAITKHSQDFKDMLKEPTLLEIYGYKPLLRPYKKNYAPFASLISLEILCYILLASFCFPYSIIPAYIYSISTFLVIIIVIILVNINPGYVESEKHHTLSSLYNNLKYSEICPDCEVYRPPRSRHCHYCNRCVNKFDHHCQWVNNCIGARNLGLFYVFLLLVWISDINAIIITIEVYAYKNLPSGTSSIPHGFSIFIAVVVGIIGIFSFFPIGLLVWTHTRNFISGQTTSEKFSRSGSKTKKYKRTCLGNCSDMFFNRDNPEMMLEANQKYKKDLEVTLKDYN</sequence>
<feature type="transmembrane region" description="Helical" evidence="8">
    <location>
        <begin position="407"/>
        <end position="433"/>
    </location>
</feature>
<comment type="subcellular location">
    <subcellularLocation>
        <location evidence="1">Membrane</location>
        <topology evidence="1">Multi-pass membrane protein</topology>
    </subcellularLocation>
</comment>
<keyword evidence="5 7" id="KW-0040">ANK repeat</keyword>
<accession>A0A1R2AZN3</accession>
<dbReference type="PANTHER" id="PTHR24161:SF85">
    <property type="entry name" value="PALMITOYLTRANSFERASE HIP14"/>
    <property type="match status" value="1"/>
</dbReference>
<keyword evidence="4 8" id="KW-1133">Transmembrane helix</keyword>
<dbReference type="GO" id="GO:0016020">
    <property type="term" value="C:membrane"/>
    <property type="evidence" value="ECO:0007669"/>
    <property type="project" value="UniProtKB-SubCell"/>
</dbReference>
<dbReference type="PROSITE" id="PS50297">
    <property type="entry name" value="ANK_REP_REGION"/>
    <property type="match status" value="2"/>
</dbReference>
<feature type="transmembrane region" description="Helical" evidence="8">
    <location>
        <begin position="282"/>
        <end position="302"/>
    </location>
</feature>
<dbReference type="PANTHER" id="PTHR24161">
    <property type="entry name" value="ANK_REP_REGION DOMAIN-CONTAINING PROTEIN-RELATED"/>
    <property type="match status" value="1"/>
</dbReference>
<reference evidence="10 11" key="1">
    <citation type="submission" date="2016-11" db="EMBL/GenBank/DDBJ databases">
        <title>The macronuclear genome of Stentor coeruleus: a giant cell with tiny introns.</title>
        <authorList>
            <person name="Slabodnick M."/>
            <person name="Ruby J.G."/>
            <person name="Reiff S.B."/>
            <person name="Swart E.C."/>
            <person name="Gosai S."/>
            <person name="Prabakaran S."/>
            <person name="Witkowska E."/>
            <person name="Larue G.E."/>
            <person name="Fisher S."/>
            <person name="Freeman R.M."/>
            <person name="Gunawardena J."/>
            <person name="Chu W."/>
            <person name="Stover N.A."/>
            <person name="Gregory B.D."/>
            <person name="Nowacki M."/>
            <person name="Derisi J."/>
            <person name="Roy S.W."/>
            <person name="Marshall W.F."/>
            <person name="Sood P."/>
        </authorList>
    </citation>
    <scope>NUCLEOTIDE SEQUENCE [LARGE SCALE GENOMIC DNA]</scope>
    <source>
        <strain evidence="10">WM001</strain>
    </source>
</reference>
<feature type="transmembrane region" description="Helical" evidence="8">
    <location>
        <begin position="370"/>
        <end position="395"/>
    </location>
</feature>
<dbReference type="SUPFAM" id="SSF48403">
    <property type="entry name" value="Ankyrin repeat"/>
    <property type="match status" value="1"/>
</dbReference>
<dbReference type="Pfam" id="PF13606">
    <property type="entry name" value="Ank_3"/>
    <property type="match status" value="1"/>
</dbReference>
<dbReference type="EMBL" id="MPUH01001138">
    <property type="protein sequence ID" value="OMJ69968.1"/>
    <property type="molecule type" value="Genomic_DNA"/>
</dbReference>